<feature type="domain" description="HTH cro/C1-type" evidence="1">
    <location>
        <begin position="7"/>
        <end position="61"/>
    </location>
</feature>
<dbReference type="RefSeq" id="WP_090296279.1">
    <property type="nucleotide sequence ID" value="NZ_CAXURO020000001.1"/>
</dbReference>
<dbReference type="InterPro" id="IPR041413">
    <property type="entry name" value="MLTR_LBD"/>
</dbReference>
<dbReference type="SUPFAM" id="SSF47413">
    <property type="entry name" value="lambda repressor-like DNA-binding domains"/>
    <property type="match status" value="1"/>
</dbReference>
<dbReference type="Proteomes" id="UP001055460">
    <property type="component" value="Chromosome"/>
</dbReference>
<evidence type="ECO:0000259" key="1">
    <source>
        <dbReference type="PROSITE" id="PS50943"/>
    </source>
</evidence>
<sequence length="259" mass="28486">MQFGEHLKEWRGHRRMSQLDLAVAAGISARHLSFLETGRSKPSEGMILRLASVLEVPARDQGTLFSAAGYRPRMATRPASGLDAMPPVVANAIRLILARHDPYPGLVLDHEYTLLVVNPALASLAVAADIPFQPGENFLDTFLGNDNVRKLVVNWEAAAADLVQRVRTEAWLQGPRSRLGKRLEKAASNPAVTRATENHPDTDRLPVLPIELDVGGLRLSFITTLQTFGSTQDALVEGVLIESFFPADEETRTFFERKG</sequence>
<dbReference type="PANTHER" id="PTHR35010:SF4">
    <property type="entry name" value="BLL5781 PROTEIN"/>
    <property type="match status" value="1"/>
</dbReference>
<dbReference type="SMART" id="SM00530">
    <property type="entry name" value="HTH_XRE"/>
    <property type="match status" value="1"/>
</dbReference>
<dbReference type="PROSITE" id="PS50943">
    <property type="entry name" value="HTH_CROC1"/>
    <property type="match status" value="1"/>
</dbReference>
<dbReference type="InterPro" id="IPR010982">
    <property type="entry name" value="Lambda_DNA-bd_dom_sf"/>
</dbReference>
<evidence type="ECO:0000313" key="3">
    <source>
        <dbReference type="Proteomes" id="UP001055460"/>
    </source>
</evidence>
<dbReference type="GO" id="GO:0003677">
    <property type="term" value="F:DNA binding"/>
    <property type="evidence" value="ECO:0007669"/>
    <property type="project" value="InterPro"/>
</dbReference>
<dbReference type="Pfam" id="PF17765">
    <property type="entry name" value="MLTR_LBD"/>
    <property type="match status" value="1"/>
</dbReference>
<evidence type="ECO:0000313" key="2">
    <source>
        <dbReference type="EMBL" id="USJ23316.1"/>
    </source>
</evidence>
<name>A0A9Q8Y7S5_ENSAD</name>
<dbReference type="EMBL" id="CP098807">
    <property type="protein sequence ID" value="USJ23316.1"/>
    <property type="molecule type" value="Genomic_DNA"/>
</dbReference>
<accession>A0A9Q8Y7S5</accession>
<gene>
    <name evidence="2" type="ORF">NE863_18905</name>
</gene>
<dbReference type="PANTHER" id="PTHR35010">
    <property type="entry name" value="BLL4672 PROTEIN-RELATED"/>
    <property type="match status" value="1"/>
</dbReference>
<organism evidence="2 3">
    <name type="scientific">Ensifer adhaerens</name>
    <name type="common">Sinorhizobium morelense</name>
    <dbReference type="NCBI Taxonomy" id="106592"/>
    <lineage>
        <taxon>Bacteria</taxon>
        <taxon>Pseudomonadati</taxon>
        <taxon>Pseudomonadota</taxon>
        <taxon>Alphaproteobacteria</taxon>
        <taxon>Hyphomicrobiales</taxon>
        <taxon>Rhizobiaceae</taxon>
        <taxon>Sinorhizobium/Ensifer group</taxon>
        <taxon>Ensifer</taxon>
    </lineage>
</organism>
<reference evidence="2" key="1">
    <citation type="submission" date="2022-06" db="EMBL/GenBank/DDBJ databases">
        <title>Physiological and biochemical characterization and genomic elucidation of a strain of the genus Ensifer adhaerens M8 that combines arsenic oxidation and chromium reduction.</title>
        <authorList>
            <person name="Li X."/>
            <person name="Yu c."/>
        </authorList>
    </citation>
    <scope>NUCLEOTIDE SEQUENCE</scope>
    <source>
        <strain evidence="2">M8</strain>
    </source>
</reference>
<protein>
    <submittedName>
        <fullName evidence="2">Helix-turn-helix transcriptional regulator</fullName>
    </submittedName>
</protein>
<dbReference type="AlphaFoldDB" id="A0A9Q8Y7S5"/>
<dbReference type="InterPro" id="IPR001387">
    <property type="entry name" value="Cro/C1-type_HTH"/>
</dbReference>
<dbReference type="Gene3D" id="3.30.450.180">
    <property type="match status" value="1"/>
</dbReference>
<dbReference type="Gene3D" id="1.10.260.40">
    <property type="entry name" value="lambda repressor-like DNA-binding domains"/>
    <property type="match status" value="1"/>
</dbReference>
<dbReference type="CDD" id="cd00093">
    <property type="entry name" value="HTH_XRE"/>
    <property type="match status" value="1"/>
</dbReference>
<proteinExistence type="predicted"/>
<dbReference type="Pfam" id="PF13560">
    <property type="entry name" value="HTH_31"/>
    <property type="match status" value="1"/>
</dbReference>
<dbReference type="OrthoDB" id="9785973at2"/>